<dbReference type="WBParaSite" id="SSLN_0000172201-mRNA-1">
    <property type="protein sequence ID" value="SSLN_0000172201-mRNA-1"/>
    <property type="gene ID" value="SSLN_0000172201"/>
</dbReference>
<name>A0A183SBR1_SCHSO</name>
<accession>A0A183SBR1</accession>
<reference evidence="1 2" key="2">
    <citation type="submission" date="2018-11" db="EMBL/GenBank/DDBJ databases">
        <authorList>
            <consortium name="Pathogen Informatics"/>
        </authorList>
    </citation>
    <scope>NUCLEOTIDE SEQUENCE [LARGE SCALE GENOMIC DNA]</scope>
    <source>
        <strain evidence="1 2">NST_G2</strain>
    </source>
</reference>
<keyword evidence="2" id="KW-1185">Reference proteome</keyword>
<dbReference type="Proteomes" id="UP000275846">
    <property type="component" value="Unassembled WGS sequence"/>
</dbReference>
<organism evidence="3">
    <name type="scientific">Schistocephalus solidus</name>
    <name type="common">Tapeworm</name>
    <dbReference type="NCBI Taxonomy" id="70667"/>
    <lineage>
        <taxon>Eukaryota</taxon>
        <taxon>Metazoa</taxon>
        <taxon>Spiralia</taxon>
        <taxon>Lophotrochozoa</taxon>
        <taxon>Platyhelminthes</taxon>
        <taxon>Cestoda</taxon>
        <taxon>Eucestoda</taxon>
        <taxon>Diphyllobothriidea</taxon>
        <taxon>Diphyllobothriidae</taxon>
        <taxon>Schistocephalus</taxon>
    </lineage>
</organism>
<evidence type="ECO:0000313" key="3">
    <source>
        <dbReference type="WBParaSite" id="SSLN_0000172201-mRNA-1"/>
    </source>
</evidence>
<reference evidence="3" key="1">
    <citation type="submission" date="2016-06" db="UniProtKB">
        <authorList>
            <consortium name="WormBaseParasite"/>
        </authorList>
    </citation>
    <scope>IDENTIFICATION</scope>
</reference>
<dbReference type="OrthoDB" id="10422168at2759"/>
<dbReference type="AlphaFoldDB" id="A0A183SBR1"/>
<sequence length="96" mass="10408">MICLSVGAGDRLSYQHVLLISPPDENIVQQLPVSRPGVYPGHLMPYQEAEECVGKQETVFCTRSQKKEAVIVAAAENMGTQHSLPGSVFRPDAGVE</sequence>
<dbReference type="EMBL" id="UYSU01005010">
    <property type="protein sequence ID" value="VDL88044.1"/>
    <property type="molecule type" value="Genomic_DNA"/>
</dbReference>
<protein>
    <submittedName>
        <fullName evidence="3">NTP_transferase domain-containing protein</fullName>
    </submittedName>
</protein>
<proteinExistence type="predicted"/>
<gene>
    <name evidence="1" type="ORF">SSLN_LOCUS1659</name>
</gene>
<evidence type="ECO:0000313" key="2">
    <source>
        <dbReference type="Proteomes" id="UP000275846"/>
    </source>
</evidence>
<evidence type="ECO:0000313" key="1">
    <source>
        <dbReference type="EMBL" id="VDL88044.1"/>
    </source>
</evidence>